<name>A0A2R7Y8E7_9ARCH</name>
<proteinExistence type="predicted"/>
<protein>
    <submittedName>
        <fullName evidence="1">Uncharacterized protein</fullName>
    </submittedName>
</protein>
<dbReference type="SUPFAM" id="SSF52402">
    <property type="entry name" value="Adenine nucleotide alpha hydrolases-like"/>
    <property type="match status" value="1"/>
</dbReference>
<dbReference type="Gene3D" id="3.40.50.620">
    <property type="entry name" value="HUPs"/>
    <property type="match status" value="1"/>
</dbReference>
<accession>A0A2R7Y8E7</accession>
<dbReference type="Proteomes" id="UP000244066">
    <property type="component" value="Unassembled WGS sequence"/>
</dbReference>
<comment type="caution">
    <text evidence="1">The sequence shown here is derived from an EMBL/GenBank/DDBJ whole genome shotgun (WGS) entry which is preliminary data.</text>
</comment>
<evidence type="ECO:0000313" key="2">
    <source>
        <dbReference type="Proteomes" id="UP000244066"/>
    </source>
</evidence>
<sequence>MGPPALESYLKLAVAMCADDAILLSDRAFAGADTYPTSFTLAMST</sequence>
<gene>
    <name evidence="1" type="ORF">B9J98_02415</name>
</gene>
<organism evidence="1 2">
    <name type="scientific">Candidatus Terraquivivens tikiterensis</name>
    <dbReference type="NCBI Taxonomy" id="1980982"/>
    <lineage>
        <taxon>Archaea</taxon>
        <taxon>Nitrososphaerota</taxon>
        <taxon>Candidatus Wolframiiraptoraceae</taxon>
        <taxon>Candidatus Terraquivivens</taxon>
    </lineage>
</organism>
<dbReference type="InterPro" id="IPR014729">
    <property type="entry name" value="Rossmann-like_a/b/a_fold"/>
</dbReference>
<dbReference type="EMBL" id="NDWU01000004">
    <property type="protein sequence ID" value="PUA33810.1"/>
    <property type="molecule type" value="Genomic_DNA"/>
</dbReference>
<reference evidence="1 2" key="1">
    <citation type="submission" date="2017-04" db="EMBL/GenBank/DDBJ databases">
        <title>Draft Aigarchaeota genome from a New Zealand hot spring.</title>
        <authorList>
            <person name="Reysenbach A.-L."/>
            <person name="Donaho J.A."/>
            <person name="Gerhart J."/>
            <person name="Kelley J.F."/>
            <person name="Kouba K."/>
            <person name="Podar M."/>
            <person name="Stott M."/>
        </authorList>
    </citation>
    <scope>NUCLEOTIDE SEQUENCE [LARGE SCALE GENOMIC DNA]</scope>
    <source>
        <strain evidence="1">NZ13_MG1</strain>
    </source>
</reference>
<dbReference type="AlphaFoldDB" id="A0A2R7Y8E7"/>
<evidence type="ECO:0000313" key="1">
    <source>
        <dbReference type="EMBL" id="PUA33810.1"/>
    </source>
</evidence>